<protein>
    <recommendedName>
        <fullName evidence="1">Reverse transcriptase/retrotransposon-derived protein RNase H-like domain-containing protein</fullName>
    </recommendedName>
</protein>
<evidence type="ECO:0000313" key="2">
    <source>
        <dbReference type="Ensembl" id="ENSSLDP00000001617.1"/>
    </source>
</evidence>
<organism evidence="2 3">
    <name type="scientific">Seriola lalandi dorsalis</name>
    <dbReference type="NCBI Taxonomy" id="1841481"/>
    <lineage>
        <taxon>Eukaryota</taxon>
        <taxon>Metazoa</taxon>
        <taxon>Chordata</taxon>
        <taxon>Craniata</taxon>
        <taxon>Vertebrata</taxon>
        <taxon>Euteleostomi</taxon>
        <taxon>Actinopterygii</taxon>
        <taxon>Neopterygii</taxon>
        <taxon>Teleostei</taxon>
        <taxon>Neoteleostei</taxon>
        <taxon>Acanthomorphata</taxon>
        <taxon>Carangaria</taxon>
        <taxon>Carangiformes</taxon>
        <taxon>Carangidae</taxon>
        <taxon>Seriola</taxon>
    </lineage>
</organism>
<dbReference type="Gene3D" id="3.10.20.370">
    <property type="match status" value="1"/>
</dbReference>
<dbReference type="InterPro" id="IPR043128">
    <property type="entry name" value="Rev_trsase/Diguanyl_cyclase"/>
</dbReference>
<dbReference type="Pfam" id="PF17919">
    <property type="entry name" value="RT_RNaseH_2"/>
    <property type="match status" value="1"/>
</dbReference>
<reference evidence="2" key="2">
    <citation type="submission" date="2025-09" db="UniProtKB">
        <authorList>
            <consortium name="Ensembl"/>
        </authorList>
    </citation>
    <scope>IDENTIFICATION</scope>
</reference>
<name>A0A3B4WGI4_SERLL</name>
<dbReference type="STRING" id="1841481.ENSSLDP00000001617"/>
<dbReference type="Gene3D" id="3.30.70.270">
    <property type="match status" value="1"/>
</dbReference>
<dbReference type="InterPro" id="IPR043502">
    <property type="entry name" value="DNA/RNA_pol_sf"/>
</dbReference>
<keyword evidence="3" id="KW-1185">Reference proteome</keyword>
<proteinExistence type="predicted"/>
<dbReference type="InterPro" id="IPR051320">
    <property type="entry name" value="Viral_Replic_Matur_Polypro"/>
</dbReference>
<dbReference type="Ensembl" id="ENSSLDT00000001701.1">
    <property type="protein sequence ID" value="ENSSLDP00000001617.1"/>
    <property type="gene ID" value="ENSSLDG00000001345.1"/>
</dbReference>
<dbReference type="AlphaFoldDB" id="A0A3B4WGI4"/>
<accession>A0A3B4WGI4</accession>
<dbReference type="SUPFAM" id="SSF56672">
    <property type="entry name" value="DNA/RNA polymerases"/>
    <property type="match status" value="1"/>
</dbReference>
<dbReference type="Proteomes" id="UP000261360">
    <property type="component" value="Unplaced"/>
</dbReference>
<dbReference type="PANTHER" id="PTHR33064:SF37">
    <property type="entry name" value="RIBONUCLEASE H"/>
    <property type="match status" value="1"/>
</dbReference>
<evidence type="ECO:0000259" key="1">
    <source>
        <dbReference type="Pfam" id="PF17919"/>
    </source>
</evidence>
<dbReference type="GeneTree" id="ENSGT00960000186724"/>
<sequence length="146" mass="16408">MLSLFGLVNFCRAWLLEYSTYEAVLRGATSKETPPTIQWTEETRHAFRHVKHMCSAPALDLPDYKLTLHLYVAEDGNVAEAVLAQMHRGKPRTVAYYSKTLPLNVKGMVSCLRAVASAAIMVEKAQIWHPMIIHTSNAVNIILMLL</sequence>
<reference evidence="2" key="1">
    <citation type="submission" date="2025-08" db="UniProtKB">
        <authorList>
            <consortium name="Ensembl"/>
        </authorList>
    </citation>
    <scope>IDENTIFICATION</scope>
</reference>
<dbReference type="InterPro" id="IPR041577">
    <property type="entry name" value="RT_RNaseH_2"/>
</dbReference>
<dbReference type="PANTHER" id="PTHR33064">
    <property type="entry name" value="POL PROTEIN"/>
    <property type="match status" value="1"/>
</dbReference>
<feature type="domain" description="Reverse transcriptase/retrotransposon-derived protein RNase H-like" evidence="1">
    <location>
        <begin position="39"/>
        <end position="105"/>
    </location>
</feature>
<evidence type="ECO:0000313" key="3">
    <source>
        <dbReference type="Proteomes" id="UP000261360"/>
    </source>
</evidence>